<accession>A0A941FNP9</accession>
<gene>
    <name evidence="1" type="ORF">KEH51_12400</name>
</gene>
<protein>
    <submittedName>
        <fullName evidence="1">FAD binding domain-containing protein</fullName>
    </submittedName>
</protein>
<dbReference type="AlphaFoldDB" id="A0A941FNP9"/>
<dbReference type="GO" id="GO:0050660">
    <property type="term" value="F:flavin adenine dinucleotide binding"/>
    <property type="evidence" value="ECO:0007669"/>
    <property type="project" value="InterPro"/>
</dbReference>
<evidence type="ECO:0000313" key="2">
    <source>
        <dbReference type="Proteomes" id="UP000680045"/>
    </source>
</evidence>
<dbReference type="InterPro" id="IPR036318">
    <property type="entry name" value="FAD-bd_PCMH-like_sf"/>
</dbReference>
<dbReference type="EMBL" id="JAGTPW010000019">
    <property type="protein sequence ID" value="MBR8644875.1"/>
    <property type="molecule type" value="Genomic_DNA"/>
</dbReference>
<organism evidence="1 2">
    <name type="scientific">Peribacillus frigoritolerans</name>
    <dbReference type="NCBI Taxonomy" id="450367"/>
    <lineage>
        <taxon>Bacteria</taxon>
        <taxon>Bacillati</taxon>
        <taxon>Bacillota</taxon>
        <taxon>Bacilli</taxon>
        <taxon>Bacillales</taxon>
        <taxon>Bacillaceae</taxon>
        <taxon>Peribacillus</taxon>
    </lineage>
</organism>
<comment type="caution">
    <text evidence="1">The sequence shown here is derived from an EMBL/GenBank/DDBJ whole genome shotgun (WGS) entry which is preliminary data.</text>
</comment>
<sequence>MLWSFTKVEGVPPKIPKPIVFINHLSELKQVYQHHKDLHIGACCTYSELLENPLIPFALKNAIKQLLPRQLETGEH</sequence>
<dbReference type="Proteomes" id="UP000680045">
    <property type="component" value="Unassembled WGS sequence"/>
</dbReference>
<reference evidence="1" key="1">
    <citation type="submission" date="2021-04" db="EMBL/GenBank/DDBJ databases">
        <title>Whole genome sequencing of Enterococci isolates from hospitalized patients.</title>
        <authorList>
            <person name="Ogoti B.M."/>
            <person name="Onyambu F.G."/>
        </authorList>
    </citation>
    <scope>NUCLEOTIDE SEQUENCE</scope>
    <source>
        <strain evidence="1">242</strain>
    </source>
</reference>
<proteinExistence type="predicted"/>
<name>A0A941FNP9_9BACI</name>
<evidence type="ECO:0000313" key="1">
    <source>
        <dbReference type="EMBL" id="MBR8644875.1"/>
    </source>
</evidence>
<dbReference type="SUPFAM" id="SSF56176">
    <property type="entry name" value="FAD-binding/transporter-associated domain-like"/>
    <property type="match status" value="1"/>
</dbReference>